<dbReference type="EMBL" id="MU267159">
    <property type="protein sequence ID" value="KAH7917254.1"/>
    <property type="molecule type" value="Genomic_DNA"/>
</dbReference>
<gene>
    <name evidence="1" type="ORF">BV22DRAFT_982631</name>
</gene>
<sequence length="258" mass="29704">LRDEIEETRVLNVRPKISRAPQLHLLEEWVAAGNPWHFRQKLRVDPVMYSQIVSILETHPIFHNNSNNPQLPVAIQVTVLYAAGHYGNVLTTEDVAEWAGVSIGTVYNCFRWVMIAILHLHDQYIHWDRNDPRNVAEMEKAKDYCEQRTCPKWRGGYLCVNGTPFNQFQKPSWHGEVFFDRKSNYSLTAQVVALPHNLQIVDYVIGVPGSAHNASVFLKSQVSCQPQDFFSENEWLWADSVYGSQTWCVVPFKRPPQG</sequence>
<keyword evidence="2" id="KW-1185">Reference proteome</keyword>
<feature type="non-terminal residue" evidence="1">
    <location>
        <position position="1"/>
    </location>
</feature>
<comment type="caution">
    <text evidence="1">The sequence shown here is derived from an EMBL/GenBank/DDBJ whole genome shotgun (WGS) entry which is preliminary data.</text>
</comment>
<reference evidence="1" key="1">
    <citation type="journal article" date="2021" name="New Phytol.">
        <title>Evolutionary innovations through gain and loss of genes in the ectomycorrhizal Boletales.</title>
        <authorList>
            <person name="Wu G."/>
            <person name="Miyauchi S."/>
            <person name="Morin E."/>
            <person name="Kuo A."/>
            <person name="Drula E."/>
            <person name="Varga T."/>
            <person name="Kohler A."/>
            <person name="Feng B."/>
            <person name="Cao Y."/>
            <person name="Lipzen A."/>
            <person name="Daum C."/>
            <person name="Hundley H."/>
            <person name="Pangilinan J."/>
            <person name="Johnson J."/>
            <person name="Barry K."/>
            <person name="LaButti K."/>
            <person name="Ng V."/>
            <person name="Ahrendt S."/>
            <person name="Min B."/>
            <person name="Choi I.G."/>
            <person name="Park H."/>
            <person name="Plett J.M."/>
            <person name="Magnuson J."/>
            <person name="Spatafora J.W."/>
            <person name="Nagy L.G."/>
            <person name="Henrissat B."/>
            <person name="Grigoriev I.V."/>
            <person name="Yang Z.L."/>
            <person name="Xu J."/>
            <person name="Martin F.M."/>
        </authorList>
    </citation>
    <scope>NUCLEOTIDE SEQUENCE</scope>
    <source>
        <strain evidence="1">KUC20120723A-06</strain>
    </source>
</reference>
<organism evidence="1 2">
    <name type="scientific">Leucogyrophana mollusca</name>
    <dbReference type="NCBI Taxonomy" id="85980"/>
    <lineage>
        <taxon>Eukaryota</taxon>
        <taxon>Fungi</taxon>
        <taxon>Dikarya</taxon>
        <taxon>Basidiomycota</taxon>
        <taxon>Agaricomycotina</taxon>
        <taxon>Agaricomycetes</taxon>
        <taxon>Agaricomycetidae</taxon>
        <taxon>Boletales</taxon>
        <taxon>Boletales incertae sedis</taxon>
        <taxon>Leucogyrophana</taxon>
    </lineage>
</organism>
<name>A0ACB8AWB6_9AGAM</name>
<evidence type="ECO:0000313" key="1">
    <source>
        <dbReference type="EMBL" id="KAH7917254.1"/>
    </source>
</evidence>
<dbReference type="Proteomes" id="UP000790709">
    <property type="component" value="Unassembled WGS sequence"/>
</dbReference>
<protein>
    <submittedName>
        <fullName evidence="1">Uncharacterized protein</fullName>
    </submittedName>
</protein>
<evidence type="ECO:0000313" key="2">
    <source>
        <dbReference type="Proteomes" id="UP000790709"/>
    </source>
</evidence>
<feature type="non-terminal residue" evidence="1">
    <location>
        <position position="258"/>
    </location>
</feature>
<proteinExistence type="predicted"/>
<accession>A0ACB8AWB6</accession>